<protein>
    <submittedName>
        <fullName evidence="2">Uncharacterized protein</fullName>
    </submittedName>
</protein>
<reference evidence="2" key="1">
    <citation type="submission" date="2020-02" db="EMBL/GenBank/DDBJ databases">
        <authorList>
            <person name="Meier V. D."/>
        </authorList>
    </citation>
    <scope>NUCLEOTIDE SEQUENCE</scope>
    <source>
        <strain evidence="2">AVDCRST_MAG73</strain>
    </source>
</reference>
<accession>A0A6J4TH92</accession>
<sequence>MGRDSPRRLPGRKATISRTVVRETPRRGGIEGAMNRAPRASSEAAALPGHGERSEAPLAMTPKRVG</sequence>
<name>A0A6J4TH92_9BACT</name>
<evidence type="ECO:0000256" key="1">
    <source>
        <dbReference type="SAM" id="MobiDB-lite"/>
    </source>
</evidence>
<organism evidence="2">
    <name type="scientific">uncultured Thermomicrobiales bacterium</name>
    <dbReference type="NCBI Taxonomy" id="1645740"/>
    <lineage>
        <taxon>Bacteria</taxon>
        <taxon>Pseudomonadati</taxon>
        <taxon>Thermomicrobiota</taxon>
        <taxon>Thermomicrobia</taxon>
        <taxon>Thermomicrobiales</taxon>
        <taxon>environmental samples</taxon>
    </lineage>
</organism>
<dbReference type="AlphaFoldDB" id="A0A6J4TH92"/>
<dbReference type="EMBL" id="CADCWE010000019">
    <property type="protein sequence ID" value="CAA9523236.1"/>
    <property type="molecule type" value="Genomic_DNA"/>
</dbReference>
<feature type="compositionally biased region" description="Basic and acidic residues" evidence="1">
    <location>
        <begin position="20"/>
        <end position="29"/>
    </location>
</feature>
<gene>
    <name evidence="2" type="ORF">AVDCRST_MAG73-311</name>
</gene>
<evidence type="ECO:0000313" key="2">
    <source>
        <dbReference type="EMBL" id="CAA9523236.1"/>
    </source>
</evidence>
<feature type="region of interest" description="Disordered" evidence="1">
    <location>
        <begin position="1"/>
        <end position="66"/>
    </location>
</feature>
<proteinExistence type="predicted"/>